<gene>
    <name evidence="2" type="ORF">QBA35_19055</name>
</gene>
<keyword evidence="2" id="KW-0540">Nuclease</keyword>
<evidence type="ECO:0000313" key="3">
    <source>
        <dbReference type="Proteomes" id="UP001310290"/>
    </source>
</evidence>
<dbReference type="RefSeq" id="WP_334659198.1">
    <property type="nucleotide sequence ID" value="NZ_JARULZ010000001.1"/>
</dbReference>
<accession>A0ABU8AP03</accession>
<proteinExistence type="predicted"/>
<dbReference type="InterPro" id="IPR003615">
    <property type="entry name" value="HNH_nuc"/>
</dbReference>
<dbReference type="CDD" id="cd00085">
    <property type="entry name" value="HNHc"/>
    <property type="match status" value="1"/>
</dbReference>
<dbReference type="EMBL" id="JARULZ010000001">
    <property type="protein sequence ID" value="MEH0635400.1"/>
    <property type="molecule type" value="Genomic_DNA"/>
</dbReference>
<name>A0ABU8AP03_9ACTN</name>
<protein>
    <submittedName>
        <fullName evidence="2">HNH endonuclease</fullName>
    </submittedName>
</protein>
<dbReference type="Pfam" id="PF01844">
    <property type="entry name" value="HNH"/>
    <property type="match status" value="1"/>
</dbReference>
<reference evidence="2" key="1">
    <citation type="submission" date="2023-04" db="EMBL/GenBank/DDBJ databases">
        <title>Genomic diversity of scab-causing Streptomyces spp. in the province of Quebec, Canada.</title>
        <authorList>
            <person name="Biessy A."/>
            <person name="Cadieux M."/>
            <person name="Ciotola M."/>
            <person name="Filion M."/>
        </authorList>
    </citation>
    <scope>NUCLEOTIDE SEQUENCE</scope>
    <source>
        <strain evidence="2">B21-115</strain>
    </source>
</reference>
<organism evidence="2 3">
    <name type="scientific">Streptomyces bottropensis</name>
    <dbReference type="NCBI Taxonomy" id="42235"/>
    <lineage>
        <taxon>Bacteria</taxon>
        <taxon>Bacillati</taxon>
        <taxon>Actinomycetota</taxon>
        <taxon>Actinomycetes</taxon>
        <taxon>Kitasatosporales</taxon>
        <taxon>Streptomycetaceae</taxon>
        <taxon>Streptomyces</taxon>
    </lineage>
</organism>
<keyword evidence="3" id="KW-1185">Reference proteome</keyword>
<dbReference type="GO" id="GO:0004519">
    <property type="term" value="F:endonuclease activity"/>
    <property type="evidence" value="ECO:0007669"/>
    <property type="project" value="UniProtKB-KW"/>
</dbReference>
<feature type="domain" description="HNH" evidence="1">
    <location>
        <begin position="31"/>
        <end position="64"/>
    </location>
</feature>
<comment type="caution">
    <text evidence="2">The sequence shown here is derived from an EMBL/GenBank/DDBJ whole genome shotgun (WGS) entry which is preliminary data.</text>
</comment>
<sequence>MPGEPMANRDELVSYEYRQMRGRLLAESDVCIVCGHGGADAADHIIPVSKGGARKDPDNLAPIHGNAGCPVCLRKCNNEKGDKSLSEVTQLVTSVDWFAGPSKVF</sequence>
<evidence type="ECO:0000313" key="2">
    <source>
        <dbReference type="EMBL" id="MEH0635400.1"/>
    </source>
</evidence>
<dbReference type="Proteomes" id="UP001310290">
    <property type="component" value="Unassembled WGS sequence"/>
</dbReference>
<dbReference type="Gene3D" id="1.10.30.50">
    <property type="match status" value="1"/>
</dbReference>
<keyword evidence="2" id="KW-0255">Endonuclease</keyword>
<dbReference type="InterPro" id="IPR002711">
    <property type="entry name" value="HNH"/>
</dbReference>
<evidence type="ECO:0000259" key="1">
    <source>
        <dbReference type="Pfam" id="PF01844"/>
    </source>
</evidence>
<keyword evidence="2" id="KW-0378">Hydrolase</keyword>